<dbReference type="Gene3D" id="2.120.10.30">
    <property type="entry name" value="TolB, C-terminal domain"/>
    <property type="match status" value="1"/>
</dbReference>
<evidence type="ECO:0000313" key="2">
    <source>
        <dbReference type="Proteomes" id="UP001521184"/>
    </source>
</evidence>
<dbReference type="SUPFAM" id="SSF82171">
    <property type="entry name" value="DPP6 N-terminal domain-like"/>
    <property type="match status" value="1"/>
</dbReference>
<dbReference type="EMBL" id="JAKEKT020000144">
    <property type="protein sequence ID" value="KAL1633869.1"/>
    <property type="molecule type" value="Genomic_DNA"/>
</dbReference>
<dbReference type="PANTHER" id="PTHR32161">
    <property type="entry name" value="DPP6 N-TERMINAL DOMAIN-LIKE PROTEIN"/>
    <property type="match status" value="1"/>
</dbReference>
<keyword evidence="2" id="KW-1185">Reference proteome</keyword>
<evidence type="ECO:0000313" key="1">
    <source>
        <dbReference type="EMBL" id="KAL1633869.1"/>
    </source>
</evidence>
<reference evidence="1 2" key="1">
    <citation type="journal article" date="2023" name="Plant Dis.">
        <title>First Report of Diplodia intermedia Causing Canker and Dieback Diseases on Apple Trees in Canada.</title>
        <authorList>
            <person name="Ellouze W."/>
            <person name="Ilyukhin E."/>
            <person name="Sulman M."/>
            <person name="Ali S."/>
        </authorList>
    </citation>
    <scope>NUCLEOTIDE SEQUENCE [LARGE SCALE GENOMIC DNA]</scope>
    <source>
        <strain evidence="1 2">M45-28</strain>
    </source>
</reference>
<organism evidence="1 2">
    <name type="scientific">Diplodia intermedia</name>
    <dbReference type="NCBI Taxonomy" id="856260"/>
    <lineage>
        <taxon>Eukaryota</taxon>
        <taxon>Fungi</taxon>
        <taxon>Dikarya</taxon>
        <taxon>Ascomycota</taxon>
        <taxon>Pezizomycotina</taxon>
        <taxon>Dothideomycetes</taxon>
        <taxon>Dothideomycetes incertae sedis</taxon>
        <taxon>Botryosphaeriales</taxon>
        <taxon>Botryosphaeriaceae</taxon>
        <taxon>Diplodia</taxon>
    </lineage>
</organism>
<name>A0ABR3T2V2_9PEZI</name>
<protein>
    <submittedName>
        <fullName evidence="1">Zinc-binding oxidoreductase alcohol dehydrogenase</fullName>
    </submittedName>
</protein>
<dbReference type="Pfam" id="PF07676">
    <property type="entry name" value="PD40"/>
    <property type="match status" value="2"/>
</dbReference>
<sequence>MAATAAVRSPAWSPDGSTVVYERVGFAARPMESKPLYGWDGDWECRFADVFPRPSPQGRLVLTQKQLGNSSVVAMDPDGKTGEKVVFDSSAAGEVDVSLVTQGLAGAFQPAWSPDGEWVAFGLGQWFQARATAKAKVYRATANGCCYEALTDGTWGVCYLTNATDNLPAWSTDDGERVVFTRKTRPTKFDTFQPYGQIMSMNADGSNKTMLTDSLWEDSMPLYVPNDI</sequence>
<proteinExistence type="predicted"/>
<dbReference type="InterPro" id="IPR011659">
    <property type="entry name" value="WD40"/>
</dbReference>
<dbReference type="Proteomes" id="UP001521184">
    <property type="component" value="Unassembled WGS sequence"/>
</dbReference>
<accession>A0ABR3T2V2</accession>
<dbReference type="PANTHER" id="PTHR32161:SF8">
    <property type="entry name" value="DPP6 N-TERMINAL DOMAIN-LIKE PROTEIN"/>
    <property type="match status" value="1"/>
</dbReference>
<gene>
    <name evidence="1" type="primary">IFR1_2</name>
    <name evidence="1" type="ORF">SLS58_010925</name>
</gene>
<comment type="caution">
    <text evidence="1">The sequence shown here is derived from an EMBL/GenBank/DDBJ whole genome shotgun (WGS) entry which is preliminary data.</text>
</comment>
<dbReference type="InterPro" id="IPR011042">
    <property type="entry name" value="6-blade_b-propeller_TolB-like"/>
</dbReference>